<dbReference type="InterPro" id="IPR007351">
    <property type="entry name" value="YjbR"/>
</dbReference>
<organism evidence="1 2">
    <name type="scientific">Bifidobacterium magnum</name>
    <dbReference type="NCBI Taxonomy" id="1692"/>
    <lineage>
        <taxon>Bacteria</taxon>
        <taxon>Bacillati</taxon>
        <taxon>Actinomycetota</taxon>
        <taxon>Actinomycetes</taxon>
        <taxon>Bifidobacteriales</taxon>
        <taxon>Bifidobacteriaceae</taxon>
        <taxon>Bifidobacterium</taxon>
    </lineage>
</organism>
<comment type="caution">
    <text evidence="1">The sequence shown here is derived from an EMBL/GenBank/DDBJ whole genome shotgun (WGS) entry which is preliminary data.</text>
</comment>
<gene>
    <name evidence="1" type="ORF">BMAGN_1215</name>
</gene>
<dbReference type="SUPFAM" id="SSF142906">
    <property type="entry name" value="YjbR-like"/>
    <property type="match status" value="1"/>
</dbReference>
<name>A0A087BEQ4_9BIFI</name>
<dbReference type="InterPro" id="IPR058532">
    <property type="entry name" value="YjbR/MT2646/Rv2570-like"/>
</dbReference>
<dbReference type="Gene3D" id="3.90.1150.30">
    <property type="match status" value="1"/>
</dbReference>
<evidence type="ECO:0000313" key="1">
    <source>
        <dbReference type="EMBL" id="KFI69504.1"/>
    </source>
</evidence>
<accession>A0A087BEQ4</accession>
<dbReference type="PANTHER" id="PTHR35145:SF1">
    <property type="entry name" value="CYTOPLASMIC PROTEIN"/>
    <property type="match status" value="1"/>
</dbReference>
<proteinExistence type="predicted"/>
<dbReference type="EMBL" id="JGZB01000001">
    <property type="protein sequence ID" value="KFI69504.1"/>
    <property type="molecule type" value="Genomic_DNA"/>
</dbReference>
<dbReference type="eggNOG" id="COG2315">
    <property type="taxonomic scope" value="Bacteria"/>
</dbReference>
<dbReference type="PANTHER" id="PTHR35145">
    <property type="entry name" value="CYTOPLASMIC PROTEIN-RELATED"/>
    <property type="match status" value="1"/>
</dbReference>
<reference evidence="1 2" key="1">
    <citation type="submission" date="2014-03" db="EMBL/GenBank/DDBJ databases">
        <title>Genomics of Bifidobacteria.</title>
        <authorList>
            <person name="Ventura M."/>
            <person name="Milani C."/>
            <person name="Lugli G.A."/>
        </authorList>
    </citation>
    <scope>NUCLEOTIDE SEQUENCE [LARGE SCALE GENOMIC DNA]</scope>
    <source>
        <strain evidence="1 2">LMG 11591</strain>
    </source>
</reference>
<evidence type="ECO:0008006" key="3">
    <source>
        <dbReference type="Google" id="ProtNLM"/>
    </source>
</evidence>
<protein>
    <recommendedName>
        <fullName evidence="3">MmcQ/YjbR family DNA-binding protein</fullName>
    </recommendedName>
</protein>
<sequence>MQPHFDTVSNMTTHTATRNGIIEYIGEHYSVDPEYLWKKYPDYAVFRHADNRKWFAIVMTVTAQQLHIAPDSIAGESVDIIDVKCDPDVNAALQGQPGFLPGYHMNHKNWITIMLDGRVPDEQIFELIDTSYDLTRR</sequence>
<keyword evidence="2" id="KW-1185">Reference proteome</keyword>
<evidence type="ECO:0000313" key="2">
    <source>
        <dbReference type="Proteomes" id="UP000029052"/>
    </source>
</evidence>
<dbReference type="Pfam" id="PF04237">
    <property type="entry name" value="YjbR"/>
    <property type="match status" value="1"/>
</dbReference>
<dbReference type="AlphaFoldDB" id="A0A087BEQ4"/>
<dbReference type="Proteomes" id="UP000029052">
    <property type="component" value="Unassembled WGS sequence"/>
</dbReference>
<dbReference type="InterPro" id="IPR038056">
    <property type="entry name" value="YjbR-like_sf"/>
</dbReference>